<evidence type="ECO:0000313" key="3">
    <source>
        <dbReference type="Proteomes" id="UP000693970"/>
    </source>
</evidence>
<dbReference type="OrthoDB" id="41078at2759"/>
<dbReference type="GO" id="GO:0043022">
    <property type="term" value="F:ribosome binding"/>
    <property type="evidence" value="ECO:0007669"/>
    <property type="project" value="InterPro"/>
</dbReference>
<reference evidence="2" key="2">
    <citation type="submission" date="2021-04" db="EMBL/GenBank/DDBJ databases">
        <authorList>
            <person name="Podell S."/>
        </authorList>
    </citation>
    <scope>NUCLEOTIDE SEQUENCE</scope>
    <source>
        <strain evidence="2">Hildebrandi</strain>
    </source>
</reference>
<protein>
    <submittedName>
        <fullName evidence="2">Elongation factor 5A hypusine-like protein</fullName>
    </submittedName>
</protein>
<dbReference type="EMBL" id="JAGRRH010000017">
    <property type="protein sequence ID" value="KAG7353052.1"/>
    <property type="molecule type" value="Genomic_DNA"/>
</dbReference>
<dbReference type="Proteomes" id="UP000693970">
    <property type="component" value="Unassembled WGS sequence"/>
</dbReference>
<dbReference type="GO" id="GO:0045905">
    <property type="term" value="P:positive regulation of translational termination"/>
    <property type="evidence" value="ECO:0007669"/>
    <property type="project" value="InterPro"/>
</dbReference>
<accession>A0A9K3PMP3</accession>
<dbReference type="InterPro" id="IPR020189">
    <property type="entry name" value="IF5A_C"/>
</dbReference>
<proteinExistence type="predicted"/>
<evidence type="ECO:0000313" key="2">
    <source>
        <dbReference type="EMBL" id="KAG7353052.1"/>
    </source>
</evidence>
<name>A0A9K3PMP3_9STRA</name>
<evidence type="ECO:0000259" key="1">
    <source>
        <dbReference type="Pfam" id="PF01287"/>
    </source>
</evidence>
<dbReference type="GO" id="GO:0003746">
    <property type="term" value="F:translation elongation factor activity"/>
    <property type="evidence" value="ECO:0007669"/>
    <property type="project" value="UniProtKB-KW"/>
</dbReference>
<sequence>MSLDDRCQQFHEAALGTGKSKGVAKEMVTLRKFLHKNQNQRFTDKGVSRLFDTIQLYVNKDDVDKELKEGLLEDSLKMPFTVFSTKQKKTMIKWLEDLRGNHQKSILGREVNGTALTYILSVIELEGGFMTLMHDESGDTFENVAIPAGDLGDRIRRAFEDSESCVSIKATLDDNSGPKILELVDGYVI</sequence>
<dbReference type="GO" id="GO:0003723">
    <property type="term" value="F:RNA binding"/>
    <property type="evidence" value="ECO:0007669"/>
    <property type="project" value="InterPro"/>
</dbReference>
<gene>
    <name evidence="2" type="ORF">IV203_009100</name>
</gene>
<keyword evidence="3" id="KW-1185">Reference proteome</keyword>
<comment type="caution">
    <text evidence="2">The sequence shown here is derived from an EMBL/GenBank/DDBJ whole genome shotgun (WGS) entry which is preliminary data.</text>
</comment>
<keyword evidence="2" id="KW-0251">Elongation factor</keyword>
<keyword evidence="2" id="KW-0648">Protein biosynthesis</keyword>
<dbReference type="Pfam" id="PF01287">
    <property type="entry name" value="eIF-5a"/>
    <property type="match status" value="1"/>
</dbReference>
<dbReference type="GO" id="GO:0045901">
    <property type="term" value="P:positive regulation of translational elongation"/>
    <property type="evidence" value="ECO:0007669"/>
    <property type="project" value="InterPro"/>
</dbReference>
<organism evidence="2 3">
    <name type="scientific">Nitzschia inconspicua</name>
    <dbReference type="NCBI Taxonomy" id="303405"/>
    <lineage>
        <taxon>Eukaryota</taxon>
        <taxon>Sar</taxon>
        <taxon>Stramenopiles</taxon>
        <taxon>Ochrophyta</taxon>
        <taxon>Bacillariophyta</taxon>
        <taxon>Bacillariophyceae</taxon>
        <taxon>Bacillariophycidae</taxon>
        <taxon>Bacillariales</taxon>
        <taxon>Bacillariaceae</taxon>
        <taxon>Nitzschia</taxon>
    </lineage>
</organism>
<feature type="domain" description="Translation initiation factor 5A C-terminal" evidence="1">
    <location>
        <begin position="122"/>
        <end position="168"/>
    </location>
</feature>
<reference evidence="2" key="1">
    <citation type="journal article" date="2021" name="Sci. Rep.">
        <title>Diploid genomic architecture of Nitzschia inconspicua, an elite biomass production diatom.</title>
        <authorList>
            <person name="Oliver A."/>
            <person name="Podell S."/>
            <person name="Pinowska A."/>
            <person name="Traller J.C."/>
            <person name="Smith S.R."/>
            <person name="McClure R."/>
            <person name="Beliaev A."/>
            <person name="Bohutskyi P."/>
            <person name="Hill E.A."/>
            <person name="Rabines A."/>
            <person name="Zheng H."/>
            <person name="Allen L.Z."/>
            <person name="Kuo A."/>
            <person name="Grigoriev I.V."/>
            <person name="Allen A.E."/>
            <person name="Hazlebeck D."/>
            <person name="Allen E.E."/>
        </authorList>
    </citation>
    <scope>NUCLEOTIDE SEQUENCE</scope>
    <source>
        <strain evidence="2">Hildebrandi</strain>
    </source>
</reference>
<dbReference type="AlphaFoldDB" id="A0A9K3PMP3"/>